<feature type="non-terminal residue" evidence="1">
    <location>
        <position position="1"/>
    </location>
</feature>
<dbReference type="Proteomes" id="UP000321570">
    <property type="component" value="Unassembled WGS sequence"/>
</dbReference>
<dbReference type="EMBL" id="CABIJS010000566">
    <property type="protein sequence ID" value="VUZ53743.1"/>
    <property type="molecule type" value="Genomic_DNA"/>
</dbReference>
<sequence>NNIQFSSILFKYLPGGPNIFHSHSSSDFNCLGRQLVDNVKRQILISQWRRQWKAFLILDSLGTRHRLMLVSKSECAISNSPFLILSLNFLSQKWI</sequence>
<evidence type="ECO:0000313" key="1">
    <source>
        <dbReference type="EMBL" id="VUZ53743.1"/>
    </source>
</evidence>
<organism evidence="1 2">
    <name type="scientific">Hymenolepis diminuta</name>
    <name type="common">Rat tapeworm</name>
    <dbReference type="NCBI Taxonomy" id="6216"/>
    <lineage>
        <taxon>Eukaryota</taxon>
        <taxon>Metazoa</taxon>
        <taxon>Spiralia</taxon>
        <taxon>Lophotrochozoa</taxon>
        <taxon>Platyhelminthes</taxon>
        <taxon>Cestoda</taxon>
        <taxon>Eucestoda</taxon>
        <taxon>Cyclophyllidea</taxon>
        <taxon>Hymenolepididae</taxon>
        <taxon>Hymenolepis</taxon>
    </lineage>
</organism>
<accession>A0A564Z435</accession>
<evidence type="ECO:0000313" key="2">
    <source>
        <dbReference type="Proteomes" id="UP000321570"/>
    </source>
</evidence>
<name>A0A564Z435_HYMDI</name>
<reference evidence="1 2" key="1">
    <citation type="submission" date="2019-07" db="EMBL/GenBank/DDBJ databases">
        <authorList>
            <person name="Jastrzebski P J."/>
            <person name="Paukszto L."/>
            <person name="Jastrzebski P J."/>
        </authorList>
    </citation>
    <scope>NUCLEOTIDE SEQUENCE [LARGE SCALE GENOMIC DNA]</scope>
    <source>
        <strain evidence="1 2">WMS-il1</strain>
    </source>
</reference>
<gene>
    <name evidence="1" type="ORF">WMSIL1_LOCUS11976</name>
</gene>
<protein>
    <submittedName>
        <fullName evidence="1">Uncharacterized protein</fullName>
    </submittedName>
</protein>
<proteinExistence type="predicted"/>
<dbReference type="AlphaFoldDB" id="A0A564Z435"/>
<keyword evidence="2" id="KW-1185">Reference proteome</keyword>